<feature type="binding site" evidence="12">
    <location>
        <begin position="284"/>
        <end position="285"/>
    </location>
    <ligand>
        <name>ATP</name>
        <dbReference type="ChEBI" id="CHEBI:30616"/>
    </ligand>
</feature>
<dbReference type="PROSITE" id="PS00584">
    <property type="entry name" value="PFKB_KINASES_2"/>
    <property type="match status" value="1"/>
</dbReference>
<evidence type="ECO:0000256" key="4">
    <source>
        <dbReference type="ARBA" id="ARBA00022679"/>
    </source>
</evidence>
<feature type="region of interest" description="Disordered" evidence="13">
    <location>
        <begin position="397"/>
        <end position="522"/>
    </location>
</feature>
<keyword evidence="12" id="KW-0539">Nucleus</keyword>
<feature type="binding site" evidence="12">
    <location>
        <begin position="69"/>
        <end position="73"/>
    </location>
    <ligand>
        <name>substrate</name>
    </ligand>
</feature>
<keyword evidence="12" id="KW-0963">Cytoplasm</keyword>
<dbReference type="GO" id="GO:0005634">
    <property type="term" value="C:nucleus"/>
    <property type="evidence" value="ECO:0007669"/>
    <property type="project" value="UniProtKB-SubCell"/>
</dbReference>
<keyword evidence="11 12" id="KW-0119">Carbohydrate metabolism</keyword>
<feature type="compositionally biased region" description="Low complexity" evidence="13">
    <location>
        <begin position="428"/>
        <end position="438"/>
    </location>
</feature>
<dbReference type="EMBL" id="CP012523">
    <property type="protein sequence ID" value="ALC40134.1"/>
    <property type="molecule type" value="Genomic_DNA"/>
</dbReference>
<feature type="binding site" evidence="12">
    <location>
        <begin position="41"/>
        <end position="43"/>
    </location>
    <ligand>
        <name>substrate</name>
    </ligand>
</feature>
<dbReference type="CDD" id="cd01174">
    <property type="entry name" value="ribokinase"/>
    <property type="match status" value="1"/>
</dbReference>
<sequence>MSFLSKLKAFDLSRFTSKLRTSRRDSDMASSTEVLVFGSANIDYITYVEHLPDRGETICAMHREQCFGGKGANQCVAAAKLGANCALVANLGNDQLGNDYYNYLNQLDVDVTYVQLKEECSTGMAEVVVADNADNHVIVVGGANNLLNAKDVTRSRSMFRHARVLLCQLETDERAVLFALKQFKGISVLNASPARKDLPIELIKAPHILCINELEAAQLTNRPEIVSLYDAKAAAQQLLRMGAKSVIITMGAQGAVHLSKQQPDNCTHVPAAHVRYLADTSGAGDAFLGALAFHLSRFPNLRRESHIQAANICAAYAVGHRGTQPSFPGPELAQHSLCSMPLIYSVIPDAPPEPEPEPEPAPAPVVADAVDAAPVAGAAAAGAAGAAAVAAEPAAEAAQPAEAAAEPQVEPEAKAAPEPEPVPETEPEPVAQAAVEPELQAKEPEPEAKEPEPEAKEPEPEANEPEPQAKEPEPQAMEPEADAQKSESEAKEPEPEATPKRDSKNDTRRPSAQQRAAEAAAI</sequence>
<evidence type="ECO:0000313" key="15">
    <source>
        <dbReference type="EMBL" id="ALC40134.1"/>
    </source>
</evidence>
<evidence type="ECO:0000256" key="1">
    <source>
        <dbReference type="ARBA" id="ARBA00005380"/>
    </source>
</evidence>
<comment type="activity regulation">
    <text evidence="12">Activated by a monovalent cation that binds near, but not in, the active site. The most likely occupant of the site in vivo is potassium. Ion binding induces a conformational change that may alter substrate affinity.</text>
</comment>
<feature type="active site" description="Proton acceptor" evidence="12">
    <location>
        <position position="285"/>
    </location>
</feature>
<organism evidence="15 16">
    <name type="scientific">Drosophila busckii</name>
    <name type="common">Fruit fly</name>
    <dbReference type="NCBI Taxonomy" id="30019"/>
    <lineage>
        <taxon>Eukaryota</taxon>
        <taxon>Metazoa</taxon>
        <taxon>Ecdysozoa</taxon>
        <taxon>Arthropoda</taxon>
        <taxon>Hexapoda</taxon>
        <taxon>Insecta</taxon>
        <taxon>Pterygota</taxon>
        <taxon>Neoptera</taxon>
        <taxon>Endopterygota</taxon>
        <taxon>Diptera</taxon>
        <taxon>Brachycera</taxon>
        <taxon>Muscomorpha</taxon>
        <taxon>Ephydroidea</taxon>
        <taxon>Drosophilidae</taxon>
        <taxon>Drosophila</taxon>
    </lineage>
</organism>
<dbReference type="Gene3D" id="3.40.1190.20">
    <property type="match status" value="1"/>
</dbReference>
<feature type="compositionally biased region" description="Low complexity" evidence="13">
    <location>
        <begin position="512"/>
        <end position="522"/>
    </location>
</feature>
<feature type="binding site" evidence="12">
    <location>
        <position position="285"/>
    </location>
    <ligand>
        <name>substrate</name>
    </ligand>
</feature>
<dbReference type="InterPro" id="IPR011877">
    <property type="entry name" value="Ribokinase"/>
</dbReference>
<feature type="binding site" evidence="12">
    <location>
        <position position="212"/>
    </location>
    <ligand>
        <name>ATP</name>
        <dbReference type="ChEBI" id="CHEBI:30616"/>
    </ligand>
</feature>
<comment type="similarity">
    <text evidence="12">Belongs to the carbohydrate kinase PfkB family. Ribokinase subfamily.</text>
</comment>
<comment type="similarity">
    <text evidence="1">Belongs to the carbohydrate kinase pfkB family.</text>
</comment>
<keyword evidence="10 12" id="KW-0630">Potassium</keyword>
<keyword evidence="8 12" id="KW-0067">ATP-binding</keyword>
<feature type="compositionally biased region" description="Low complexity" evidence="13">
    <location>
        <begin position="397"/>
        <end position="410"/>
    </location>
</feature>
<comment type="pathway">
    <text evidence="12">Carbohydrate metabolism; D-ribose degradation; D-ribose 5-phosphate from beta-D-ribopyranose: step 2/2.</text>
</comment>
<evidence type="ECO:0000256" key="5">
    <source>
        <dbReference type="ARBA" id="ARBA00022723"/>
    </source>
</evidence>
<gene>
    <name evidence="15" type="ORF">Dbus_chr2Lg2219</name>
</gene>
<feature type="binding site" evidence="12">
    <location>
        <position position="170"/>
    </location>
    <ligand>
        <name>substrate</name>
    </ligand>
</feature>
<dbReference type="SUPFAM" id="SSF53613">
    <property type="entry name" value="Ribokinase-like"/>
    <property type="match status" value="1"/>
</dbReference>
<keyword evidence="6 12" id="KW-0547">Nucleotide-binding</keyword>
<dbReference type="UniPathway" id="UPA00916">
    <property type="reaction ID" value="UER00889"/>
</dbReference>
<feature type="compositionally biased region" description="Basic and acidic residues" evidence="13">
    <location>
        <begin position="482"/>
        <end position="509"/>
    </location>
</feature>
<dbReference type="Proteomes" id="UP000494163">
    <property type="component" value="Chromosome 2L"/>
</dbReference>
<feature type="binding site" evidence="12">
    <location>
        <position position="317"/>
    </location>
    <ligand>
        <name>K(+)</name>
        <dbReference type="ChEBI" id="CHEBI:29103"/>
    </ligand>
</feature>
<feature type="compositionally biased region" description="Basic and acidic residues" evidence="13">
    <location>
        <begin position="439"/>
        <end position="459"/>
    </location>
</feature>
<evidence type="ECO:0000256" key="9">
    <source>
        <dbReference type="ARBA" id="ARBA00022842"/>
    </source>
</evidence>
<dbReference type="Pfam" id="PF00294">
    <property type="entry name" value="PfkB"/>
    <property type="match status" value="1"/>
</dbReference>
<feature type="binding site" evidence="12">
    <location>
        <position position="281"/>
    </location>
    <ligand>
        <name>K(+)</name>
        <dbReference type="ChEBI" id="CHEBI:29103"/>
    </ligand>
</feature>
<dbReference type="InterPro" id="IPR002173">
    <property type="entry name" value="Carboh/pur_kinase_PfkB_CS"/>
</dbReference>
<reference evidence="15 16" key="1">
    <citation type="submission" date="2015-08" db="EMBL/GenBank/DDBJ databases">
        <title>Ancestral chromatin configuration constrains chromatin evolution on differentiating sex chromosomes in Drosophila.</title>
        <authorList>
            <person name="Zhou Q."/>
            <person name="Bachtrog D."/>
        </authorList>
    </citation>
    <scope>NUCLEOTIDE SEQUENCE [LARGE SCALE GENOMIC DNA]</scope>
    <source>
        <tissue evidence="15">Whole larvae</tissue>
    </source>
</reference>
<keyword evidence="4 12" id="KW-0808">Transferase</keyword>
<dbReference type="STRING" id="30019.A0A0M4E6V1"/>
<comment type="subcellular location">
    <subcellularLocation>
        <location evidence="12">Cytoplasm</location>
    </subcellularLocation>
    <subcellularLocation>
        <location evidence="12">Nucleus</location>
    </subcellularLocation>
</comment>
<feature type="binding site" evidence="12">
    <location>
        <position position="326"/>
    </location>
    <ligand>
        <name>K(+)</name>
        <dbReference type="ChEBI" id="CHEBI:29103"/>
    </ligand>
</feature>
<dbReference type="InterPro" id="IPR002139">
    <property type="entry name" value="Ribo/fructo_kinase"/>
</dbReference>
<dbReference type="PANTHER" id="PTHR10584:SF166">
    <property type="entry name" value="RIBOKINASE"/>
    <property type="match status" value="1"/>
</dbReference>
<keyword evidence="16" id="KW-1185">Reference proteome</keyword>
<evidence type="ECO:0000256" key="6">
    <source>
        <dbReference type="ARBA" id="ARBA00022741"/>
    </source>
</evidence>
<dbReference type="GO" id="GO:0005829">
    <property type="term" value="C:cytosol"/>
    <property type="evidence" value="ECO:0007669"/>
    <property type="project" value="TreeGrafter"/>
</dbReference>
<evidence type="ECO:0000313" key="16">
    <source>
        <dbReference type="Proteomes" id="UP000494163"/>
    </source>
</evidence>
<evidence type="ECO:0000256" key="12">
    <source>
        <dbReference type="HAMAP-Rule" id="MF_03215"/>
    </source>
</evidence>
<dbReference type="SMR" id="A0A0M4E6V1"/>
<evidence type="ECO:0000256" key="10">
    <source>
        <dbReference type="ARBA" id="ARBA00022958"/>
    </source>
</evidence>
<dbReference type="PANTHER" id="PTHR10584">
    <property type="entry name" value="SUGAR KINASE"/>
    <property type="match status" value="1"/>
</dbReference>
<dbReference type="InterPro" id="IPR011611">
    <property type="entry name" value="PfkB_dom"/>
</dbReference>
<comment type="function">
    <text evidence="12">Catalyzes the phosphorylation of ribose at O-5 in a reaction requiring ATP and magnesium. The resulting D-ribose-5-phosphate can then be used either for sythesis of nucleotides, histidine, and tryptophan, or as a component of the pentose phosphate pathway.</text>
</comment>
<evidence type="ECO:0000256" key="8">
    <source>
        <dbReference type="ARBA" id="ARBA00022840"/>
    </source>
</evidence>
<protein>
    <recommendedName>
        <fullName evidence="3 12">Ribokinase</fullName>
        <shortName evidence="12">RK</shortName>
        <ecNumber evidence="2 12">2.7.1.15</ecNumber>
    </recommendedName>
</protein>
<keyword evidence="9 12" id="KW-0460">Magnesium</keyword>
<evidence type="ECO:0000256" key="3">
    <source>
        <dbReference type="ARBA" id="ARBA00016943"/>
    </source>
</evidence>
<feature type="domain" description="Carbohydrate kinase PfkB" evidence="14">
    <location>
        <begin position="32"/>
        <end position="328"/>
    </location>
</feature>
<keyword evidence="5 12" id="KW-0479">Metal-binding</keyword>
<feature type="binding site" evidence="12">
    <location>
        <position position="322"/>
    </location>
    <ligand>
        <name>K(+)</name>
        <dbReference type="ChEBI" id="CHEBI:29103"/>
    </ligand>
</feature>
<comment type="cofactor">
    <cofactor evidence="12">
        <name>Mg(2+)</name>
        <dbReference type="ChEBI" id="CHEBI:18420"/>
    </cofactor>
    <text evidence="12">Requires a divalent cation, most likely magnesium in vivo, as an electrophilic catalyst to aid phosphoryl group transfer. It is the chelate of the metal and the nucleotide that is the actual substrate.</text>
</comment>
<dbReference type="EC" id="2.7.1.15" evidence="2 12"/>
<dbReference type="AlphaFoldDB" id="A0A0M4E6V1"/>
<accession>A0A0M4E6V1</accession>
<dbReference type="PRINTS" id="PR00990">
    <property type="entry name" value="RIBOKINASE"/>
</dbReference>
<dbReference type="InterPro" id="IPR029056">
    <property type="entry name" value="Ribokinase-like"/>
</dbReference>
<evidence type="ECO:0000256" key="11">
    <source>
        <dbReference type="ARBA" id="ARBA00023277"/>
    </source>
</evidence>
<dbReference type="HAMAP" id="MF_01987">
    <property type="entry name" value="Ribokinase"/>
    <property type="match status" value="1"/>
</dbReference>
<dbReference type="OMA" id="NDAENMI"/>
<dbReference type="GO" id="GO:0005524">
    <property type="term" value="F:ATP binding"/>
    <property type="evidence" value="ECO:0007669"/>
    <property type="project" value="UniProtKB-UniRule"/>
</dbReference>
<comment type="caution">
    <text evidence="12">Lacks conserved residue(s) required for the propagation of feature annotation.</text>
</comment>
<dbReference type="GO" id="GO:0004747">
    <property type="term" value="F:ribokinase activity"/>
    <property type="evidence" value="ECO:0007669"/>
    <property type="project" value="UniProtKB-UniRule"/>
</dbReference>
<keyword evidence="7 12" id="KW-0418">Kinase</keyword>
<feature type="binding site" evidence="12">
    <location>
        <position position="311"/>
    </location>
    <ligand>
        <name>ATP</name>
        <dbReference type="ChEBI" id="CHEBI:30616"/>
    </ligand>
</feature>
<evidence type="ECO:0000256" key="7">
    <source>
        <dbReference type="ARBA" id="ARBA00022777"/>
    </source>
</evidence>
<evidence type="ECO:0000259" key="14">
    <source>
        <dbReference type="Pfam" id="PF00294"/>
    </source>
</evidence>
<proteinExistence type="inferred from homology"/>
<feature type="binding site" evidence="12">
    <location>
        <position position="279"/>
    </location>
    <ligand>
        <name>K(+)</name>
        <dbReference type="ChEBI" id="CHEBI:29103"/>
    </ligand>
</feature>
<feature type="binding site" evidence="12">
    <location>
        <begin position="249"/>
        <end position="254"/>
    </location>
    <ligand>
        <name>ATP</name>
        <dbReference type="ChEBI" id="CHEBI:30616"/>
    </ligand>
</feature>
<comment type="subunit">
    <text evidence="12">Homodimer.</text>
</comment>
<dbReference type="GO" id="GO:0046872">
    <property type="term" value="F:metal ion binding"/>
    <property type="evidence" value="ECO:0007669"/>
    <property type="project" value="UniProtKB-KW"/>
</dbReference>
<evidence type="ECO:0000256" key="2">
    <source>
        <dbReference type="ARBA" id="ARBA00012035"/>
    </source>
</evidence>
<feature type="binding site" evidence="12">
    <location>
        <position position="320"/>
    </location>
    <ligand>
        <name>K(+)</name>
        <dbReference type="ChEBI" id="CHEBI:29103"/>
    </ligand>
</feature>
<comment type="catalytic activity">
    <reaction evidence="12">
        <text>D-ribose + ATP = D-ribose 5-phosphate + ADP + H(+)</text>
        <dbReference type="Rhea" id="RHEA:13697"/>
        <dbReference type="ChEBI" id="CHEBI:15378"/>
        <dbReference type="ChEBI" id="CHEBI:30616"/>
        <dbReference type="ChEBI" id="CHEBI:47013"/>
        <dbReference type="ChEBI" id="CHEBI:78346"/>
        <dbReference type="ChEBI" id="CHEBI:456216"/>
        <dbReference type="EC" id="2.7.1.15"/>
    </reaction>
</comment>
<name>A0A0M4E6V1_DROBS</name>
<evidence type="ECO:0000256" key="13">
    <source>
        <dbReference type="SAM" id="MobiDB-lite"/>
    </source>
</evidence>
<dbReference type="GO" id="GO:0019303">
    <property type="term" value="P:D-ribose catabolic process"/>
    <property type="evidence" value="ECO:0007669"/>
    <property type="project" value="UniProtKB-UniRule"/>
</dbReference>
<dbReference type="OrthoDB" id="415590at2759"/>